<reference evidence="1" key="1">
    <citation type="journal article" date="2014" name="Int. J. Syst. Evol. Microbiol.">
        <title>Complete genome sequence of Corynebacterium casei LMG S-19264T (=DSM 44701T), isolated from a smear-ripened cheese.</title>
        <authorList>
            <consortium name="US DOE Joint Genome Institute (JGI-PGF)"/>
            <person name="Walter F."/>
            <person name="Albersmeier A."/>
            <person name="Kalinowski J."/>
            <person name="Ruckert C."/>
        </authorList>
    </citation>
    <scope>NUCLEOTIDE SEQUENCE</scope>
    <source>
        <strain evidence="1">CGMCC 1.15966</strain>
    </source>
</reference>
<gene>
    <name evidence="1" type="ORF">GCM10011516_18140</name>
</gene>
<sequence length="61" mass="6976">MNYKNFVSINKKVEKLLSLPNEKHINPTGFIGLFTIQGTINPKPKSRVPKIRGITKTLLWI</sequence>
<accession>A0A8H9G1K5</accession>
<dbReference type="Proteomes" id="UP000614460">
    <property type="component" value="Unassembled WGS sequence"/>
</dbReference>
<protein>
    <submittedName>
        <fullName evidence="1">Uncharacterized protein</fullName>
    </submittedName>
</protein>
<reference evidence="1" key="2">
    <citation type="submission" date="2020-09" db="EMBL/GenBank/DDBJ databases">
        <authorList>
            <person name="Sun Q."/>
            <person name="Zhou Y."/>
        </authorList>
    </citation>
    <scope>NUCLEOTIDE SEQUENCE</scope>
    <source>
        <strain evidence="1">CGMCC 1.15966</strain>
    </source>
</reference>
<dbReference type="EMBL" id="BMKM01000003">
    <property type="protein sequence ID" value="GGE20856.1"/>
    <property type="molecule type" value="Genomic_DNA"/>
</dbReference>
<name>A0A8H9G1K5_9SPHI</name>
<evidence type="ECO:0000313" key="1">
    <source>
        <dbReference type="EMBL" id="GGE20856.1"/>
    </source>
</evidence>
<proteinExistence type="predicted"/>
<dbReference type="AlphaFoldDB" id="A0A8H9G1K5"/>
<organism evidence="1 2">
    <name type="scientific">Sphingobacterium cellulitidis</name>
    <dbReference type="NCBI Taxonomy" id="1768011"/>
    <lineage>
        <taxon>Bacteria</taxon>
        <taxon>Pseudomonadati</taxon>
        <taxon>Bacteroidota</taxon>
        <taxon>Sphingobacteriia</taxon>
        <taxon>Sphingobacteriales</taxon>
        <taxon>Sphingobacteriaceae</taxon>
        <taxon>Sphingobacterium</taxon>
    </lineage>
</organism>
<evidence type="ECO:0000313" key="2">
    <source>
        <dbReference type="Proteomes" id="UP000614460"/>
    </source>
</evidence>
<comment type="caution">
    <text evidence="1">The sequence shown here is derived from an EMBL/GenBank/DDBJ whole genome shotgun (WGS) entry which is preliminary data.</text>
</comment>
<keyword evidence="2" id="KW-1185">Reference proteome</keyword>